<gene>
    <name evidence="1" type="ORF">JP09_009260</name>
</gene>
<keyword evidence="2" id="KW-1185">Reference proteome</keyword>
<dbReference type="AlphaFoldDB" id="A0A2P5P5D8"/>
<sequence length="234" mass="25970">MKKLFVALSLALVLTAVIPVAICKANSAPPPSIIIGVSDAPAYLTMNIGRINAERKDRPFMTYFILDTWNLNLDLSDGLHVVSQDKTFDVPINTGKTFNNYFTLDLENQTLTSVRSLPGVKSIPFLMIILTLLIEGIVFYIFGYRQKRSWLIFLGVNLVTQLALITWLGGSSSLANMYAIFGLIIGEIGVLIIEMIAFGLLLRERGPLRRMSYVFLANILSLFIGGYIISIFAI</sequence>
<reference evidence="1 2" key="1">
    <citation type="journal article" date="2017" name="ISME J.">
        <title>Grape pomace compost harbors organohalide-respiring Dehalogenimonas species with novel reductive dehalogenase genes.</title>
        <authorList>
            <person name="Yang Y."/>
            <person name="Higgins S.A."/>
            <person name="Yan J."/>
            <person name="Simsir B."/>
            <person name="Chourey K."/>
            <person name="Iyer R."/>
            <person name="Hettich R.L."/>
            <person name="Baldwin B."/>
            <person name="Ogles D.M."/>
            <person name="Loffler F.E."/>
        </authorList>
    </citation>
    <scope>NUCLEOTIDE SEQUENCE [LARGE SCALE GENOMIC DNA]</scope>
    <source>
        <strain evidence="1 2">GP</strain>
    </source>
</reference>
<dbReference type="OrthoDB" id="1952838at2"/>
<dbReference type="EMBL" id="JQAN02000012">
    <property type="protein sequence ID" value="PPD57505.1"/>
    <property type="molecule type" value="Genomic_DNA"/>
</dbReference>
<evidence type="ECO:0000313" key="1">
    <source>
        <dbReference type="EMBL" id="PPD57505.1"/>
    </source>
</evidence>
<evidence type="ECO:0000313" key="2">
    <source>
        <dbReference type="Proteomes" id="UP000235653"/>
    </source>
</evidence>
<dbReference type="Proteomes" id="UP000235653">
    <property type="component" value="Unassembled WGS sequence"/>
</dbReference>
<comment type="caution">
    <text evidence="1">The sequence shown here is derived from an EMBL/GenBank/DDBJ whole genome shotgun (WGS) entry which is preliminary data.</text>
</comment>
<protein>
    <submittedName>
        <fullName evidence="1">Uncharacterized protein</fullName>
    </submittedName>
</protein>
<name>A0A2P5P5D8_9CHLR</name>
<dbReference type="RefSeq" id="WP_102331696.1">
    <property type="nucleotide sequence ID" value="NZ_CP058566.2"/>
</dbReference>
<accession>A0A2P5P5D8</accession>
<proteinExistence type="predicted"/>
<organism evidence="1 2">
    <name type="scientific">Dehalogenimonas etheniformans</name>
    <dbReference type="NCBI Taxonomy" id="1536648"/>
    <lineage>
        <taxon>Bacteria</taxon>
        <taxon>Bacillati</taxon>
        <taxon>Chloroflexota</taxon>
        <taxon>Dehalococcoidia</taxon>
        <taxon>Dehalococcoidales</taxon>
        <taxon>Dehalococcoidaceae</taxon>
        <taxon>Dehalogenimonas</taxon>
    </lineage>
</organism>